<evidence type="ECO:0000256" key="7">
    <source>
        <dbReference type="SAM" id="MobiDB-lite"/>
    </source>
</evidence>
<name>A0A5M6I5I5_9PROT</name>
<keyword evidence="4 6" id="KW-0862">Zinc</keyword>
<dbReference type="EMBL" id="VWPJ01000034">
    <property type="protein sequence ID" value="KAA5603506.1"/>
    <property type="molecule type" value="Genomic_DNA"/>
</dbReference>
<sequence>MIHRPAVSDAARHRSSLRAPEGAAPVTRPAERTDAAPHDLPAWDLSDLYAGPDDPALTADREAAGTAATAFRDRYMGTVAGLSGADLGAAIAEYERISETLYRLMSFAQLRHATDQTDPTVGRFYQGLHEAVTEISSRLLFFTLEINQIDDDALAERLTAPEAAKFQSWLRDLRMFRNHELPEAMERLLHEKDVAGRSAWVRLFDETLAHMRFDIDGESRTVTEALDQLSDTDRARREAAAKAIGQGLSGQTRLFAHITNTLAKDKQIDDQWRRYDHPMAARNLANQVEDSVVDALVAAVKDSFADTAHRYYGMKARWFGQDKLATWDRNAPLPDAEDRRFTWDQARDTVLSAYGAFSPRMADVGRRFFDNAWIDVPPRAGKTSGAFAHPTVPSAHPYLLLNFMGRTRDVMTLAHELGHGVHQVLAAPKGVLLADTPLTLAETASVFGEMLTFRSMLDAETDPRRRRTMLAGKVEDMLNTVVRQIAFHEFERKVHTERREGALSEERINAIWMEVQAESLGPAFDFDDGYKVFWTYIPHFIHTPFYVYAYAFGDCLVNSLYAVYQSGTVEGFQDKYLDMLAAGGTLRHRELLAPFGLDASDPAFWRRGLDVLKGFIDELEQVA</sequence>
<dbReference type="InterPro" id="IPR011977">
    <property type="entry name" value="Pept_M3B_clade3"/>
</dbReference>
<keyword evidence="5 6" id="KW-0482">Metalloprotease</keyword>
<dbReference type="AlphaFoldDB" id="A0A5M6I5I5"/>
<dbReference type="PANTHER" id="PTHR11804">
    <property type="entry name" value="PROTEASE M3 THIMET OLIGOPEPTIDASE-RELATED"/>
    <property type="match status" value="1"/>
</dbReference>
<protein>
    <submittedName>
        <fullName evidence="10">M3 family oligoendopeptidase</fullName>
    </submittedName>
</protein>
<keyword evidence="1 6" id="KW-0645">Protease</keyword>
<reference evidence="10 11" key="1">
    <citation type="submission" date="2019-09" db="EMBL/GenBank/DDBJ databases">
        <title>Genome sequence of Roseospira marina, one of the more divergent members of the non-sulfur purple photosynthetic bacterial family, the Rhodospirillaceae.</title>
        <authorList>
            <person name="Meyer T."/>
            <person name="Kyndt J."/>
        </authorList>
    </citation>
    <scope>NUCLEOTIDE SEQUENCE [LARGE SCALE GENOMIC DNA]</scope>
    <source>
        <strain evidence="10 11">DSM 15113</strain>
    </source>
</reference>
<evidence type="ECO:0000256" key="6">
    <source>
        <dbReference type="RuleBase" id="RU003435"/>
    </source>
</evidence>
<dbReference type="SUPFAM" id="SSF55486">
    <property type="entry name" value="Metalloproteases ('zincins'), catalytic domain"/>
    <property type="match status" value="1"/>
</dbReference>
<dbReference type="GO" id="GO:0006508">
    <property type="term" value="P:proteolysis"/>
    <property type="evidence" value="ECO:0007669"/>
    <property type="project" value="UniProtKB-KW"/>
</dbReference>
<proteinExistence type="inferred from homology"/>
<dbReference type="PANTHER" id="PTHR11804:SF5">
    <property type="entry name" value="OLIGOENDOPEPTIDASE F"/>
    <property type="match status" value="1"/>
</dbReference>
<comment type="caution">
    <text evidence="10">The sequence shown here is derived from an EMBL/GenBank/DDBJ whole genome shotgun (WGS) entry which is preliminary data.</text>
</comment>
<comment type="similarity">
    <text evidence="6">Belongs to the peptidase M3 family.</text>
</comment>
<evidence type="ECO:0000259" key="8">
    <source>
        <dbReference type="Pfam" id="PF01432"/>
    </source>
</evidence>
<feature type="domain" description="Peptidase M3A/M3B catalytic" evidence="8">
    <location>
        <begin position="230"/>
        <end position="608"/>
    </location>
</feature>
<evidence type="ECO:0000259" key="9">
    <source>
        <dbReference type="Pfam" id="PF08439"/>
    </source>
</evidence>
<evidence type="ECO:0000256" key="4">
    <source>
        <dbReference type="ARBA" id="ARBA00022833"/>
    </source>
</evidence>
<dbReference type="Gene3D" id="1.10.1370.20">
    <property type="entry name" value="Oligoendopeptidase f, C-terminal domain"/>
    <property type="match status" value="1"/>
</dbReference>
<keyword evidence="2 6" id="KW-0479">Metal-binding</keyword>
<evidence type="ECO:0000256" key="1">
    <source>
        <dbReference type="ARBA" id="ARBA00022670"/>
    </source>
</evidence>
<evidence type="ECO:0000313" key="11">
    <source>
        <dbReference type="Proteomes" id="UP000324065"/>
    </source>
</evidence>
<feature type="region of interest" description="Disordered" evidence="7">
    <location>
        <begin position="1"/>
        <end position="37"/>
    </location>
</feature>
<dbReference type="NCBIfam" id="TIGR02290">
    <property type="entry name" value="M3_fam_3"/>
    <property type="match status" value="1"/>
</dbReference>
<dbReference type="GO" id="GO:0006518">
    <property type="term" value="P:peptide metabolic process"/>
    <property type="evidence" value="ECO:0007669"/>
    <property type="project" value="TreeGrafter"/>
</dbReference>
<dbReference type="Proteomes" id="UP000324065">
    <property type="component" value="Unassembled WGS sequence"/>
</dbReference>
<dbReference type="Pfam" id="PF01432">
    <property type="entry name" value="Peptidase_M3"/>
    <property type="match status" value="1"/>
</dbReference>
<gene>
    <name evidence="10" type="ORF">F1188_19560</name>
</gene>
<keyword evidence="11" id="KW-1185">Reference proteome</keyword>
<dbReference type="CDD" id="cd09610">
    <property type="entry name" value="M3B_PepF"/>
    <property type="match status" value="1"/>
</dbReference>
<organism evidence="10 11">
    <name type="scientific">Roseospira marina</name>
    <dbReference type="NCBI Taxonomy" id="140057"/>
    <lineage>
        <taxon>Bacteria</taxon>
        <taxon>Pseudomonadati</taxon>
        <taxon>Pseudomonadota</taxon>
        <taxon>Alphaproteobacteria</taxon>
        <taxon>Rhodospirillales</taxon>
        <taxon>Rhodospirillaceae</taxon>
        <taxon>Roseospira</taxon>
    </lineage>
</organism>
<evidence type="ECO:0000256" key="3">
    <source>
        <dbReference type="ARBA" id="ARBA00022801"/>
    </source>
</evidence>
<evidence type="ECO:0000256" key="2">
    <source>
        <dbReference type="ARBA" id="ARBA00022723"/>
    </source>
</evidence>
<accession>A0A5M6I5I5</accession>
<comment type="cofactor">
    <cofactor evidence="6">
        <name>Zn(2+)</name>
        <dbReference type="ChEBI" id="CHEBI:29105"/>
    </cofactor>
    <text evidence="6">Binds 1 zinc ion.</text>
</comment>
<dbReference type="Pfam" id="PF08439">
    <property type="entry name" value="Peptidase_M3_N"/>
    <property type="match status" value="1"/>
</dbReference>
<dbReference type="InterPro" id="IPR042088">
    <property type="entry name" value="OligoPept_F_C"/>
</dbReference>
<dbReference type="Gene3D" id="1.20.140.70">
    <property type="entry name" value="Oligopeptidase f, N-terminal domain"/>
    <property type="match status" value="1"/>
</dbReference>
<dbReference type="OrthoDB" id="9766487at2"/>
<dbReference type="InterPro" id="IPR013647">
    <property type="entry name" value="OligopepF_N_dom"/>
</dbReference>
<evidence type="ECO:0000256" key="5">
    <source>
        <dbReference type="ARBA" id="ARBA00023049"/>
    </source>
</evidence>
<keyword evidence="3 6" id="KW-0378">Hydrolase</keyword>
<dbReference type="GO" id="GO:0004222">
    <property type="term" value="F:metalloendopeptidase activity"/>
    <property type="evidence" value="ECO:0007669"/>
    <property type="project" value="InterPro"/>
</dbReference>
<dbReference type="InterPro" id="IPR045090">
    <property type="entry name" value="Pept_M3A_M3B"/>
</dbReference>
<dbReference type="RefSeq" id="WP_150064137.1">
    <property type="nucleotide sequence ID" value="NZ_JACHII010000011.1"/>
</dbReference>
<evidence type="ECO:0000313" key="10">
    <source>
        <dbReference type="EMBL" id="KAA5603506.1"/>
    </source>
</evidence>
<dbReference type="InterPro" id="IPR001567">
    <property type="entry name" value="Pept_M3A_M3B_dom"/>
</dbReference>
<dbReference type="GO" id="GO:0046872">
    <property type="term" value="F:metal ion binding"/>
    <property type="evidence" value="ECO:0007669"/>
    <property type="project" value="UniProtKB-UniRule"/>
</dbReference>
<feature type="domain" description="Oligopeptidase F N-terminal" evidence="9">
    <location>
        <begin position="145"/>
        <end position="213"/>
    </location>
</feature>